<dbReference type="CDD" id="cd00067">
    <property type="entry name" value="GAL4"/>
    <property type="match status" value="1"/>
</dbReference>
<dbReference type="InterPro" id="IPR036864">
    <property type="entry name" value="Zn2-C6_fun-type_DNA-bd_sf"/>
</dbReference>
<feature type="domain" description="Zn(2)-C6 fungal-type" evidence="3">
    <location>
        <begin position="12"/>
        <end position="42"/>
    </location>
</feature>
<dbReference type="GO" id="GO:0000981">
    <property type="term" value="F:DNA-binding transcription factor activity, RNA polymerase II-specific"/>
    <property type="evidence" value="ECO:0007669"/>
    <property type="project" value="InterPro"/>
</dbReference>
<dbReference type="Proteomes" id="UP000439903">
    <property type="component" value="Unassembled WGS sequence"/>
</dbReference>
<dbReference type="PROSITE" id="PS00463">
    <property type="entry name" value="ZN2_CY6_FUNGAL_1"/>
    <property type="match status" value="1"/>
</dbReference>
<dbReference type="GO" id="GO:0008270">
    <property type="term" value="F:zinc ion binding"/>
    <property type="evidence" value="ECO:0007669"/>
    <property type="project" value="InterPro"/>
</dbReference>
<name>A0A8H4ACL3_GIGMA</name>
<evidence type="ECO:0000259" key="3">
    <source>
        <dbReference type="PROSITE" id="PS50048"/>
    </source>
</evidence>
<dbReference type="SMART" id="SM00066">
    <property type="entry name" value="GAL4"/>
    <property type="match status" value="1"/>
</dbReference>
<evidence type="ECO:0000256" key="2">
    <source>
        <dbReference type="SAM" id="MobiDB-lite"/>
    </source>
</evidence>
<dbReference type="EMBL" id="WTPW01000792">
    <property type="protein sequence ID" value="KAF0479134.1"/>
    <property type="molecule type" value="Genomic_DNA"/>
</dbReference>
<dbReference type="SUPFAM" id="SSF57701">
    <property type="entry name" value="Zn2/Cys6 DNA-binding domain"/>
    <property type="match status" value="1"/>
</dbReference>
<dbReference type="PANTHER" id="PTHR31668:SF29">
    <property type="entry name" value="ZN(2)-C6 FUNGAL-TYPE DOMAIN-CONTAINING PROTEIN"/>
    <property type="match status" value="1"/>
</dbReference>
<protein>
    <recommendedName>
        <fullName evidence="3">Zn(2)-C6 fungal-type domain-containing protein</fullName>
    </recommendedName>
</protein>
<evidence type="ECO:0000256" key="1">
    <source>
        <dbReference type="ARBA" id="ARBA00023242"/>
    </source>
</evidence>
<gene>
    <name evidence="4" type="ORF">F8M41_023885</name>
</gene>
<dbReference type="AlphaFoldDB" id="A0A8H4ACL3"/>
<reference evidence="4 5" key="1">
    <citation type="journal article" date="2019" name="Environ. Microbiol.">
        <title>At the nexus of three kingdoms: the genome of the mycorrhizal fungus Gigaspora margarita provides insights into plant, endobacterial and fungal interactions.</title>
        <authorList>
            <person name="Venice F."/>
            <person name="Ghignone S."/>
            <person name="Salvioli di Fossalunga A."/>
            <person name="Amselem J."/>
            <person name="Novero M."/>
            <person name="Xianan X."/>
            <person name="Sedzielewska Toro K."/>
            <person name="Morin E."/>
            <person name="Lipzen A."/>
            <person name="Grigoriev I.V."/>
            <person name="Henrissat B."/>
            <person name="Martin F.M."/>
            <person name="Bonfante P."/>
        </authorList>
    </citation>
    <scope>NUCLEOTIDE SEQUENCE [LARGE SCALE GENOMIC DNA]</scope>
    <source>
        <strain evidence="4 5">BEG34</strain>
    </source>
</reference>
<dbReference type="PROSITE" id="PS50048">
    <property type="entry name" value="ZN2_CY6_FUNGAL_2"/>
    <property type="match status" value="1"/>
</dbReference>
<sequence length="238" mass="27213">MNNRRESYVKRACSRCKEKKIKCVKEDGSDCKACIEKEQECVPQGEAKKRGPKPRSSALSSKSSEMEIKEHPQNLSRLSQLSENGHKNKRYQLFMTEMTMINGDNGGYYESGQNPQLLNRAMDSRASTAIPQDDVDPQRKLLESFMINGGNSPSNVYPTQQDDSQYITEFLAELNNSSTMEAMPQKHFEQTSKDTSFHLKTPESIQNGLPQVEDHNDIVQVWDAYWTNHLKEKELCKL</sequence>
<feature type="region of interest" description="Disordered" evidence="2">
    <location>
        <begin position="42"/>
        <end position="83"/>
    </location>
</feature>
<dbReference type="PANTHER" id="PTHR31668">
    <property type="entry name" value="GLUCOSE TRANSPORT TRANSCRIPTION REGULATOR RGT1-RELATED-RELATED"/>
    <property type="match status" value="1"/>
</dbReference>
<accession>A0A8H4ACL3</accession>
<evidence type="ECO:0000313" key="5">
    <source>
        <dbReference type="Proteomes" id="UP000439903"/>
    </source>
</evidence>
<keyword evidence="5" id="KW-1185">Reference proteome</keyword>
<dbReference type="InterPro" id="IPR001138">
    <property type="entry name" value="Zn2Cys6_DnaBD"/>
</dbReference>
<dbReference type="Gene3D" id="4.10.240.10">
    <property type="entry name" value="Zn(2)-C6 fungal-type DNA-binding domain"/>
    <property type="match status" value="1"/>
</dbReference>
<comment type="caution">
    <text evidence="4">The sequence shown here is derived from an EMBL/GenBank/DDBJ whole genome shotgun (WGS) entry which is preliminary data.</text>
</comment>
<dbReference type="OrthoDB" id="4161332at2759"/>
<evidence type="ECO:0000313" key="4">
    <source>
        <dbReference type="EMBL" id="KAF0479134.1"/>
    </source>
</evidence>
<feature type="compositionally biased region" description="Polar residues" evidence="2">
    <location>
        <begin position="73"/>
        <end position="83"/>
    </location>
</feature>
<proteinExistence type="predicted"/>
<organism evidence="4 5">
    <name type="scientific">Gigaspora margarita</name>
    <dbReference type="NCBI Taxonomy" id="4874"/>
    <lineage>
        <taxon>Eukaryota</taxon>
        <taxon>Fungi</taxon>
        <taxon>Fungi incertae sedis</taxon>
        <taxon>Mucoromycota</taxon>
        <taxon>Glomeromycotina</taxon>
        <taxon>Glomeromycetes</taxon>
        <taxon>Diversisporales</taxon>
        <taxon>Gigasporaceae</taxon>
        <taxon>Gigaspora</taxon>
    </lineage>
</organism>
<keyword evidence="1" id="KW-0539">Nucleus</keyword>
<dbReference type="InterPro" id="IPR050797">
    <property type="entry name" value="Carb_Metab_Trans_Reg"/>
</dbReference>